<reference evidence="1" key="4">
    <citation type="submission" date="2023-01" db="EMBL/GenBank/DDBJ databases">
        <title>Draft genome sequence of Aliivibrio sifiae strain NBRC 105001.</title>
        <authorList>
            <person name="Sun Q."/>
            <person name="Mori K."/>
        </authorList>
    </citation>
    <scope>NUCLEOTIDE SEQUENCE</scope>
    <source>
        <strain evidence="1">NBRC 105001</strain>
    </source>
</reference>
<dbReference type="EMBL" id="MSCP01000003">
    <property type="protein sequence ID" value="PQJ85600.1"/>
    <property type="molecule type" value="Genomic_DNA"/>
</dbReference>
<dbReference type="PANTHER" id="PTHR23416">
    <property type="entry name" value="SIALIC ACID SYNTHASE-RELATED"/>
    <property type="match status" value="1"/>
</dbReference>
<comment type="caution">
    <text evidence="2">The sequence shown here is derived from an EMBL/GenBank/DDBJ whole genome shotgun (WGS) entry which is preliminary data.</text>
</comment>
<dbReference type="RefSeq" id="WP_061013318.1">
    <property type="nucleotide sequence ID" value="NZ_BSOU01000010.1"/>
</dbReference>
<evidence type="ECO:0000313" key="2">
    <source>
        <dbReference type="EMBL" id="PQJ85600.1"/>
    </source>
</evidence>
<dbReference type="OrthoDB" id="9815592at2"/>
<dbReference type="EMBL" id="BSOU01000010">
    <property type="protein sequence ID" value="GLR76440.1"/>
    <property type="molecule type" value="Genomic_DNA"/>
</dbReference>
<reference evidence="1" key="1">
    <citation type="journal article" date="2014" name="Int. J. Syst. Evol. Microbiol.">
        <title>Complete genome of a new Firmicutes species belonging to the dominant human colonic microbiota ('Ruminococcus bicirculans') reveals two chromosomes and a selective capacity to utilize plant glucans.</title>
        <authorList>
            <consortium name="NISC Comparative Sequencing Program"/>
            <person name="Wegmann U."/>
            <person name="Louis P."/>
            <person name="Goesmann A."/>
            <person name="Henrissat B."/>
            <person name="Duncan S.H."/>
            <person name="Flint H.J."/>
        </authorList>
    </citation>
    <scope>NUCLEOTIDE SEQUENCE</scope>
    <source>
        <strain evidence="1">NBRC 105001</strain>
    </source>
</reference>
<gene>
    <name evidence="1" type="primary">wbbJ</name>
    <name evidence="2" type="ORF">BTO23_18865</name>
    <name evidence="1" type="ORF">GCM10007855_33150</name>
</gene>
<dbReference type="Proteomes" id="UP001156660">
    <property type="component" value="Unassembled WGS sequence"/>
</dbReference>
<accession>A0A2S7X5Y6</accession>
<dbReference type="InterPro" id="IPR001451">
    <property type="entry name" value="Hexapep"/>
</dbReference>
<organism evidence="2 3">
    <name type="scientific">Aliivibrio sifiae</name>
    <dbReference type="NCBI Taxonomy" id="566293"/>
    <lineage>
        <taxon>Bacteria</taxon>
        <taxon>Pseudomonadati</taxon>
        <taxon>Pseudomonadota</taxon>
        <taxon>Gammaproteobacteria</taxon>
        <taxon>Vibrionales</taxon>
        <taxon>Vibrionaceae</taxon>
        <taxon>Aliivibrio</taxon>
    </lineage>
</organism>
<reference evidence="4" key="3">
    <citation type="journal article" date="2019" name="Int. J. Syst. Evol. Microbiol.">
        <title>The Global Catalogue of Microorganisms (GCM) 10K type strain sequencing project: providing services to taxonomists for standard genome sequencing and annotation.</title>
        <authorList>
            <consortium name="The Broad Institute Genomics Platform"/>
            <consortium name="The Broad Institute Genome Sequencing Center for Infectious Disease"/>
            <person name="Wu L."/>
            <person name="Ma J."/>
        </authorList>
    </citation>
    <scope>NUCLEOTIDE SEQUENCE [LARGE SCALE GENOMIC DNA]</scope>
    <source>
        <strain evidence="4">NBRC 105001</strain>
    </source>
</reference>
<dbReference type="AlphaFoldDB" id="A0A2S7X5Y6"/>
<reference evidence="2 3" key="2">
    <citation type="submission" date="2016-12" db="EMBL/GenBank/DDBJ databases">
        <title>Diversity of luminous bacteria.</title>
        <authorList>
            <person name="Yoshizawa S."/>
            <person name="Kogure K."/>
        </authorList>
    </citation>
    <scope>NUCLEOTIDE SEQUENCE [LARGE SCALE GENOMIC DNA]</scope>
    <source>
        <strain evidence="2 3">NBRC 105001</strain>
    </source>
</reference>
<dbReference type="SUPFAM" id="SSF51161">
    <property type="entry name" value="Trimeric LpxA-like enzymes"/>
    <property type="match status" value="1"/>
</dbReference>
<keyword evidence="4" id="KW-1185">Reference proteome</keyword>
<dbReference type="PANTHER" id="PTHR23416:SF78">
    <property type="entry name" value="LIPOPOLYSACCHARIDE BIOSYNTHESIS O-ACETYL TRANSFERASE WBBJ-RELATED"/>
    <property type="match status" value="1"/>
</dbReference>
<keyword evidence="2" id="KW-0808">Transferase</keyword>
<evidence type="ECO:0000313" key="3">
    <source>
        <dbReference type="Proteomes" id="UP000239273"/>
    </source>
</evidence>
<sequence>MKKLYIHYGVAGILRLFIEKIISMLVYPGSKIIRRPFECRGRRYIKFGSGFTTGRYCRIEAHNYSGEDVTLIIGNNCQINDSVHIASAQKVIIGDNVLIASRVFITDLSHGCYTGKLQSPVDSIVSERPLVTIPVTIADNVWLGEGVVILPGVSLGENCIVGANSVVTKSYPNDVIIAGNPARIIKKYDATQGVWERPINQ</sequence>
<dbReference type="CDD" id="cd04647">
    <property type="entry name" value="LbH_MAT_like"/>
    <property type="match status" value="1"/>
</dbReference>
<dbReference type="InterPro" id="IPR011004">
    <property type="entry name" value="Trimer_LpxA-like_sf"/>
</dbReference>
<dbReference type="InterPro" id="IPR051159">
    <property type="entry name" value="Hexapeptide_acetyltransf"/>
</dbReference>
<dbReference type="GO" id="GO:0016740">
    <property type="term" value="F:transferase activity"/>
    <property type="evidence" value="ECO:0007669"/>
    <property type="project" value="UniProtKB-KW"/>
</dbReference>
<dbReference type="Gene3D" id="2.160.10.10">
    <property type="entry name" value="Hexapeptide repeat proteins"/>
    <property type="match status" value="1"/>
</dbReference>
<evidence type="ECO:0000313" key="1">
    <source>
        <dbReference type="EMBL" id="GLR76440.1"/>
    </source>
</evidence>
<dbReference type="Proteomes" id="UP000239273">
    <property type="component" value="Unassembled WGS sequence"/>
</dbReference>
<proteinExistence type="predicted"/>
<name>A0A2S7X5Y6_9GAMM</name>
<dbReference type="Pfam" id="PF00132">
    <property type="entry name" value="Hexapep"/>
    <property type="match status" value="1"/>
</dbReference>
<evidence type="ECO:0000313" key="4">
    <source>
        <dbReference type="Proteomes" id="UP001156660"/>
    </source>
</evidence>
<protein>
    <submittedName>
        <fullName evidence="2">Acetyltransferase</fullName>
    </submittedName>
    <submittedName>
        <fullName evidence="1">Lipopolysaccharide biosynthesis O-acetyl transferase WbbJ</fullName>
    </submittedName>
</protein>